<keyword evidence="1" id="KW-0472">Membrane</keyword>
<dbReference type="RefSeq" id="WP_243569532.1">
    <property type="nucleotide sequence ID" value="NZ_BAAARD010000004.1"/>
</dbReference>
<feature type="transmembrane region" description="Helical" evidence="1">
    <location>
        <begin position="77"/>
        <end position="98"/>
    </location>
</feature>
<name>A0ABY4AY74_9MICO</name>
<keyword evidence="3" id="KW-1185">Reference proteome</keyword>
<evidence type="ECO:0000313" key="2">
    <source>
        <dbReference type="EMBL" id="UOE26721.1"/>
    </source>
</evidence>
<gene>
    <name evidence="2" type="ORF">MTP13_02780</name>
</gene>
<accession>A0ABY4AY74</accession>
<reference evidence="2 3" key="1">
    <citation type="submission" date="2022-03" db="EMBL/GenBank/DDBJ databases">
        <title>Agromyces sp. isolated from the gut of P. brevitarsis seulensis larvae.</title>
        <authorList>
            <person name="Won M."/>
            <person name="Kwon S.-W."/>
        </authorList>
    </citation>
    <scope>NUCLEOTIDE SEQUENCE [LARGE SCALE GENOMIC DNA]</scope>
    <source>
        <strain evidence="2 3">KACC 16215</strain>
    </source>
</reference>
<proteinExistence type="predicted"/>
<dbReference type="EMBL" id="CP094533">
    <property type="protein sequence ID" value="UOE26721.1"/>
    <property type="molecule type" value="Genomic_DNA"/>
</dbReference>
<evidence type="ECO:0000256" key="1">
    <source>
        <dbReference type="SAM" id="Phobius"/>
    </source>
</evidence>
<evidence type="ECO:0000313" key="3">
    <source>
        <dbReference type="Proteomes" id="UP000831304"/>
    </source>
</evidence>
<dbReference type="Proteomes" id="UP000831304">
    <property type="component" value="Chromosome"/>
</dbReference>
<feature type="transmembrane region" description="Helical" evidence="1">
    <location>
        <begin position="128"/>
        <end position="150"/>
    </location>
</feature>
<keyword evidence="1" id="KW-0812">Transmembrane</keyword>
<evidence type="ECO:0008006" key="4">
    <source>
        <dbReference type="Google" id="ProtNLM"/>
    </source>
</evidence>
<protein>
    <recommendedName>
        <fullName evidence="4">DUF3592 domain-containing protein</fullName>
    </recommendedName>
</protein>
<feature type="transmembrane region" description="Helical" evidence="1">
    <location>
        <begin position="48"/>
        <end position="65"/>
    </location>
</feature>
<sequence>MTALAMSLVAVVGGASFGFGLLCALDTFRVMSMNGIFDSWESPIADQWPIFLLPGIFGGVLVGAIGRKAAAAYGGRLGATLLVIPFTLIGVLAVATAAPQLMTPPSQLGTKLDPAFNHPEPWQLDAWVAYWAPFAAPGVVGVALLVVLVVRVRSMRKAAFAARLVEQGRRVEGTVTEVGGGSTEVNGQLLITFTVRFVDHHGTTRFVTKRKPVPLAQLPSVGQRAVVFFEPEHVGDEGRIAVGFGSDTDLDDALSLHAAAGPAR</sequence>
<organism evidence="2 3">
    <name type="scientific">Agromyces soli</name>
    <dbReference type="NCBI Taxonomy" id="659012"/>
    <lineage>
        <taxon>Bacteria</taxon>
        <taxon>Bacillati</taxon>
        <taxon>Actinomycetota</taxon>
        <taxon>Actinomycetes</taxon>
        <taxon>Micrococcales</taxon>
        <taxon>Microbacteriaceae</taxon>
        <taxon>Agromyces</taxon>
    </lineage>
</organism>
<keyword evidence="1" id="KW-1133">Transmembrane helix</keyword>